<reference evidence="1" key="2">
    <citation type="submission" date="2020-06" db="EMBL/GenBank/DDBJ databases">
        <authorList>
            <person name="Sheffer M."/>
        </authorList>
    </citation>
    <scope>NUCLEOTIDE SEQUENCE</scope>
</reference>
<keyword evidence="2" id="KW-1185">Reference proteome</keyword>
<dbReference type="AlphaFoldDB" id="A0A8T0FSA2"/>
<organism evidence="1 2">
    <name type="scientific">Argiope bruennichi</name>
    <name type="common">Wasp spider</name>
    <name type="synonym">Aranea bruennichi</name>
    <dbReference type="NCBI Taxonomy" id="94029"/>
    <lineage>
        <taxon>Eukaryota</taxon>
        <taxon>Metazoa</taxon>
        <taxon>Ecdysozoa</taxon>
        <taxon>Arthropoda</taxon>
        <taxon>Chelicerata</taxon>
        <taxon>Arachnida</taxon>
        <taxon>Araneae</taxon>
        <taxon>Araneomorphae</taxon>
        <taxon>Entelegynae</taxon>
        <taxon>Araneoidea</taxon>
        <taxon>Araneidae</taxon>
        <taxon>Argiope</taxon>
    </lineage>
</organism>
<gene>
    <name evidence="1" type="ORF">HNY73_001736</name>
</gene>
<name>A0A8T0FSA2_ARGBR</name>
<dbReference type="Proteomes" id="UP000807504">
    <property type="component" value="Unassembled WGS sequence"/>
</dbReference>
<comment type="caution">
    <text evidence="1">The sequence shown here is derived from an EMBL/GenBank/DDBJ whole genome shotgun (WGS) entry which is preliminary data.</text>
</comment>
<reference evidence="1" key="1">
    <citation type="journal article" date="2020" name="bioRxiv">
        <title>Chromosome-level reference genome of the European wasp spider Argiope bruennichi: a resource for studies on range expansion and evolutionary adaptation.</title>
        <authorList>
            <person name="Sheffer M.M."/>
            <person name="Hoppe A."/>
            <person name="Krehenwinkel H."/>
            <person name="Uhl G."/>
            <person name="Kuss A.W."/>
            <person name="Jensen L."/>
            <person name="Jensen C."/>
            <person name="Gillespie R.G."/>
            <person name="Hoff K.J."/>
            <person name="Prost S."/>
        </authorList>
    </citation>
    <scope>NUCLEOTIDE SEQUENCE</scope>
</reference>
<accession>A0A8T0FSA2</accession>
<evidence type="ECO:0000313" key="2">
    <source>
        <dbReference type="Proteomes" id="UP000807504"/>
    </source>
</evidence>
<evidence type="ECO:0000313" key="1">
    <source>
        <dbReference type="EMBL" id="KAF8793686.1"/>
    </source>
</evidence>
<dbReference type="EMBL" id="JABXBU010000002">
    <property type="protein sequence ID" value="KAF8793686.1"/>
    <property type="molecule type" value="Genomic_DNA"/>
</dbReference>
<proteinExistence type="predicted"/>
<protein>
    <submittedName>
        <fullName evidence="1">Uncharacterized protein</fullName>
    </submittedName>
</protein>
<sequence length="91" mass="10422">MKSESYVTEHPPIGIEDSDEEKWLSMTLPATVYPSHVEGMSLHRYEAVPTCIVTTYGTSLSTKYQKTLKWKISQIEALGRVRRVHYSCRTS</sequence>